<sequence>MAKVLIVDDERNLLEVVAGARYLSSARRELAELSSLIDDLFELAGVPQLTPEEVSLHDLISDTISSVQCDPGRGSRFCFTLRRS</sequence>
<name>A0A6G8QBA9_9ACTN</name>
<protein>
    <submittedName>
        <fullName evidence="1">Uncharacterized protein</fullName>
    </submittedName>
</protein>
<reference evidence="1 2" key="1">
    <citation type="submission" date="2019-10" db="EMBL/GenBank/DDBJ databases">
        <title>Rubrobacter sp nov SCSIO 52090 isolated from a deep-sea sediment in the South China Sea.</title>
        <authorList>
            <person name="Chen R.W."/>
        </authorList>
    </citation>
    <scope>NUCLEOTIDE SEQUENCE [LARGE SCALE GENOMIC DNA]</scope>
    <source>
        <strain evidence="1 2">SCSIO 52909</strain>
    </source>
</reference>
<evidence type="ECO:0000313" key="2">
    <source>
        <dbReference type="Proteomes" id="UP000501452"/>
    </source>
</evidence>
<gene>
    <name evidence="1" type="ORF">GBA63_13780</name>
</gene>
<organism evidence="1 2">
    <name type="scientific">Rubrobacter tropicus</name>
    <dbReference type="NCBI Taxonomy" id="2653851"/>
    <lineage>
        <taxon>Bacteria</taxon>
        <taxon>Bacillati</taxon>
        <taxon>Actinomycetota</taxon>
        <taxon>Rubrobacteria</taxon>
        <taxon>Rubrobacterales</taxon>
        <taxon>Rubrobacteraceae</taxon>
        <taxon>Rubrobacter</taxon>
    </lineage>
</organism>
<dbReference type="KEGG" id="rub:GBA63_13780"/>
<keyword evidence="2" id="KW-1185">Reference proteome</keyword>
<evidence type="ECO:0000313" key="1">
    <source>
        <dbReference type="EMBL" id="QIN83587.1"/>
    </source>
</evidence>
<dbReference type="AlphaFoldDB" id="A0A6G8QBA9"/>
<dbReference type="EMBL" id="CP045119">
    <property type="protein sequence ID" value="QIN83587.1"/>
    <property type="molecule type" value="Genomic_DNA"/>
</dbReference>
<proteinExistence type="predicted"/>
<accession>A0A6G8QBA9</accession>
<dbReference type="RefSeq" id="WP_166177025.1">
    <property type="nucleotide sequence ID" value="NZ_CP045119.1"/>
</dbReference>
<dbReference type="Proteomes" id="UP000501452">
    <property type="component" value="Chromosome"/>
</dbReference>